<organism evidence="1 2">
    <name type="scientific">Rhizophagus irregularis</name>
    <dbReference type="NCBI Taxonomy" id="588596"/>
    <lineage>
        <taxon>Eukaryota</taxon>
        <taxon>Fungi</taxon>
        <taxon>Fungi incertae sedis</taxon>
        <taxon>Mucoromycota</taxon>
        <taxon>Glomeromycotina</taxon>
        <taxon>Glomeromycetes</taxon>
        <taxon>Glomerales</taxon>
        <taxon>Glomeraceae</taxon>
        <taxon>Rhizophagus</taxon>
    </lineage>
</organism>
<evidence type="ECO:0000313" key="2">
    <source>
        <dbReference type="Proteomes" id="UP000232722"/>
    </source>
</evidence>
<name>A0A2N0QA92_9GLOM</name>
<reference evidence="1 2" key="1">
    <citation type="submission" date="2016-04" db="EMBL/GenBank/DDBJ databases">
        <title>Genome analyses suggest a sexual origin of heterokaryosis in a supposedly ancient asexual fungus.</title>
        <authorList>
            <person name="Ropars J."/>
            <person name="Sedzielewska K."/>
            <person name="Noel J."/>
            <person name="Charron P."/>
            <person name="Farinelli L."/>
            <person name="Marton T."/>
            <person name="Kruger M."/>
            <person name="Pelin A."/>
            <person name="Brachmann A."/>
            <person name="Corradi N."/>
        </authorList>
    </citation>
    <scope>NUCLEOTIDE SEQUENCE [LARGE SCALE GENOMIC DNA]</scope>
    <source>
        <strain evidence="1 2">A5</strain>
    </source>
</reference>
<proteinExistence type="predicted"/>
<protein>
    <submittedName>
        <fullName evidence="1">Uncharacterized protein</fullName>
    </submittedName>
</protein>
<comment type="caution">
    <text evidence="1">The sequence shown here is derived from an EMBL/GenBank/DDBJ whole genome shotgun (WGS) entry which is preliminary data.</text>
</comment>
<dbReference type="Proteomes" id="UP000232722">
    <property type="component" value="Unassembled WGS sequence"/>
</dbReference>
<reference evidence="1 2" key="2">
    <citation type="submission" date="2017-09" db="EMBL/GenBank/DDBJ databases">
        <title>Extensive intraspecific genome diversity in a model arbuscular mycorrhizal fungus.</title>
        <authorList>
            <person name="Chen E.C."/>
            <person name="Morin E."/>
            <person name="Beaudet D."/>
            <person name="Noel J."/>
            <person name="Ndikumana S."/>
            <person name="Charron P."/>
            <person name="St-Onge C."/>
            <person name="Giorgi J."/>
            <person name="Grigoriev I.V."/>
            <person name="Roux C."/>
            <person name="Martin F.M."/>
            <person name="Corradi N."/>
        </authorList>
    </citation>
    <scope>NUCLEOTIDE SEQUENCE [LARGE SCALE GENOMIC DNA]</scope>
    <source>
        <strain evidence="1 2">A5</strain>
    </source>
</reference>
<dbReference type="AlphaFoldDB" id="A0A2N0QA92"/>
<gene>
    <name evidence="1" type="ORF">RhiirA5_407547</name>
</gene>
<evidence type="ECO:0000313" key="1">
    <source>
        <dbReference type="EMBL" id="PKC15974.1"/>
    </source>
</evidence>
<dbReference type="EMBL" id="LLXJ01000065">
    <property type="protein sequence ID" value="PKC15974.1"/>
    <property type="molecule type" value="Genomic_DNA"/>
</dbReference>
<sequence>MKLSFCKNFEPCQVKYILEDLEDIEPDLVPRVNPLPILMVNSQRYCLPVAHKSSTRRDLLFNDILWILQQNSLGWTRGMHETFEDKFINCLIIDLLWYHRSKNEKSGTNRSPIR</sequence>
<dbReference type="VEuPathDB" id="FungiDB:RhiirA1_463244"/>
<accession>A0A2N0QA92</accession>